<dbReference type="RefSeq" id="WP_142904221.1">
    <property type="nucleotide sequence ID" value="NZ_ML660092.1"/>
</dbReference>
<evidence type="ECO:0000259" key="1">
    <source>
        <dbReference type="Pfam" id="PF12706"/>
    </source>
</evidence>
<keyword evidence="3" id="KW-1185">Reference proteome</keyword>
<reference evidence="2 3" key="1">
    <citation type="submission" date="2019-06" db="EMBL/GenBank/DDBJ databases">
        <title>Whole genome sequence for Cellvibrionaceae sp. R142.</title>
        <authorList>
            <person name="Wang G."/>
        </authorList>
    </citation>
    <scope>NUCLEOTIDE SEQUENCE [LARGE SCALE GENOMIC DNA]</scope>
    <source>
        <strain evidence="2 3">R142</strain>
    </source>
</reference>
<accession>A0A545TSD0</accession>
<comment type="caution">
    <text evidence="2">The sequence shown here is derived from an EMBL/GenBank/DDBJ whole genome shotgun (WGS) entry which is preliminary data.</text>
</comment>
<dbReference type="Proteomes" id="UP000319732">
    <property type="component" value="Unassembled WGS sequence"/>
</dbReference>
<sequence>MAVKWRFLLGGTLVLCMLWACSSVPGYRGPVSENFDGERFRNLAPEYREKSLGDLLRWVFNREREEQWRWLPLEAGPALPPARVREGLTVTFINHATVLVQVDGINILTDPIWSHRTSPVSWLGPQRYHDPGVRFEDLPPIDYVVISHNHYDHMDLPSLQRLWERDQPTVVAGLGNRKLLAGAGIEKVVELDWWQPLAVNGQLTIHGVPAQHWSTRTRLDTNRTLWMGYVFASSEGPILFAGDTGLGPHFALINERFGPMQLSLLPIGAYLPRWFMRDNHLSPADALEAHRILQSRQSMAIHFGTFPLGDDGQTATVARMLEVRDRAGLAAEVFWVPVPGGIYGVGAQLVSLHASYR</sequence>
<name>A0A545TSD0_9GAMM</name>
<dbReference type="OrthoDB" id="9805728at2"/>
<protein>
    <recommendedName>
        <fullName evidence="1">Metallo-beta-lactamase domain-containing protein</fullName>
    </recommendedName>
</protein>
<dbReference type="Gene3D" id="3.60.15.10">
    <property type="entry name" value="Ribonuclease Z/Hydroxyacylglutathione hydrolase-like"/>
    <property type="match status" value="1"/>
</dbReference>
<evidence type="ECO:0000313" key="3">
    <source>
        <dbReference type="Proteomes" id="UP000319732"/>
    </source>
</evidence>
<proteinExistence type="predicted"/>
<dbReference type="GO" id="GO:0005737">
    <property type="term" value="C:cytoplasm"/>
    <property type="evidence" value="ECO:0007669"/>
    <property type="project" value="TreeGrafter"/>
</dbReference>
<evidence type="ECO:0000313" key="2">
    <source>
        <dbReference type="EMBL" id="TQV80122.1"/>
    </source>
</evidence>
<organism evidence="2 3">
    <name type="scientific">Exilibacterium tricleocarpae</name>
    <dbReference type="NCBI Taxonomy" id="2591008"/>
    <lineage>
        <taxon>Bacteria</taxon>
        <taxon>Pseudomonadati</taxon>
        <taxon>Pseudomonadota</taxon>
        <taxon>Gammaproteobacteria</taxon>
        <taxon>Cellvibrionales</taxon>
        <taxon>Cellvibrionaceae</taxon>
        <taxon>Exilibacterium</taxon>
    </lineage>
</organism>
<dbReference type="EMBL" id="VHSG01000010">
    <property type="protein sequence ID" value="TQV80122.1"/>
    <property type="molecule type" value="Genomic_DNA"/>
</dbReference>
<dbReference type="PANTHER" id="PTHR15032:SF4">
    <property type="entry name" value="N-ACYL-PHOSPHATIDYLETHANOLAMINE-HYDROLYZING PHOSPHOLIPASE D"/>
    <property type="match status" value="1"/>
</dbReference>
<dbReference type="SUPFAM" id="SSF56281">
    <property type="entry name" value="Metallo-hydrolase/oxidoreductase"/>
    <property type="match status" value="1"/>
</dbReference>
<dbReference type="AlphaFoldDB" id="A0A545TSD0"/>
<dbReference type="InterPro" id="IPR001279">
    <property type="entry name" value="Metallo-B-lactamas"/>
</dbReference>
<gene>
    <name evidence="2" type="ORF">FKG94_10665</name>
</gene>
<feature type="domain" description="Metallo-beta-lactamase" evidence="1">
    <location>
        <begin position="106"/>
        <end position="303"/>
    </location>
</feature>
<dbReference type="Pfam" id="PF12706">
    <property type="entry name" value="Lactamase_B_2"/>
    <property type="match status" value="1"/>
</dbReference>
<dbReference type="PANTHER" id="PTHR15032">
    <property type="entry name" value="N-ACYL-PHOSPHATIDYLETHANOLAMINE-HYDROLYZING PHOSPHOLIPASE D"/>
    <property type="match status" value="1"/>
</dbReference>
<dbReference type="InterPro" id="IPR036866">
    <property type="entry name" value="RibonucZ/Hydroxyglut_hydro"/>
</dbReference>